<sequence length="306" mass="31491">MLTALVGLVGCAPAAQPSEAHLDPETRRQVREAVQALDYPFESDPAYAVRLANLQARLIDECVVREGVVPPGREDLPLTSADLAPSESRLWLLPGDDYGVAAALDDPAVLAGLVAGESGTTGSGRAAPDPVAYDRAVYGPEDERISFPVEDGATVSVPVGGCFGEATATMYGVEAADYERTYSAMPTIRGVLAEVVADGGVRSATAAWSTCMGEAGIEVSAPGDLYATISAWVGGVLSGTLRVAQVAEQESALAAQDGACRTSSGLGAAVATVFLETATEAIRGSEGVVQEYRAMVEHAQSVMGRG</sequence>
<dbReference type="EMBL" id="RFFI01000029">
    <property type="protein sequence ID" value="RMI12789.1"/>
    <property type="molecule type" value="Genomic_DNA"/>
</dbReference>
<gene>
    <name evidence="1" type="ORF">EBM89_07155</name>
</gene>
<dbReference type="RefSeq" id="WP_122148758.1">
    <property type="nucleotide sequence ID" value="NZ_RFFI01000029.1"/>
</dbReference>
<dbReference type="OrthoDB" id="3403621at2"/>
<name>A0A3M2JGS2_9CELL</name>
<comment type="caution">
    <text evidence="1">The sequence shown here is derived from an EMBL/GenBank/DDBJ whole genome shotgun (WGS) entry which is preliminary data.</text>
</comment>
<reference evidence="1 2" key="1">
    <citation type="submission" date="2018-10" db="EMBL/GenBank/DDBJ databases">
        <title>Isolation, diversity and antifungal activity of actinobacteria from wheat.</title>
        <authorList>
            <person name="Han C."/>
        </authorList>
    </citation>
    <scope>NUCLEOTIDE SEQUENCE [LARGE SCALE GENOMIC DNA]</scope>
    <source>
        <strain evidence="1 2">NEAU-YY56</strain>
    </source>
</reference>
<dbReference type="Proteomes" id="UP000269289">
    <property type="component" value="Unassembled WGS sequence"/>
</dbReference>
<dbReference type="AlphaFoldDB" id="A0A3M2JGS2"/>
<proteinExistence type="predicted"/>
<organism evidence="1 2">
    <name type="scientific">Cellulomonas triticagri</name>
    <dbReference type="NCBI Taxonomy" id="2483352"/>
    <lineage>
        <taxon>Bacteria</taxon>
        <taxon>Bacillati</taxon>
        <taxon>Actinomycetota</taxon>
        <taxon>Actinomycetes</taxon>
        <taxon>Micrococcales</taxon>
        <taxon>Cellulomonadaceae</taxon>
        <taxon>Cellulomonas</taxon>
    </lineage>
</organism>
<protein>
    <submittedName>
        <fullName evidence="1">Uncharacterized protein</fullName>
    </submittedName>
</protein>
<evidence type="ECO:0000313" key="2">
    <source>
        <dbReference type="Proteomes" id="UP000269289"/>
    </source>
</evidence>
<keyword evidence="2" id="KW-1185">Reference proteome</keyword>
<evidence type="ECO:0000313" key="1">
    <source>
        <dbReference type="EMBL" id="RMI12789.1"/>
    </source>
</evidence>
<accession>A0A3M2JGS2</accession>